<proteinExistence type="predicted"/>
<accession>K4RDN7</accession>
<protein>
    <submittedName>
        <fullName evidence="1">Uncharacterized protein</fullName>
    </submittedName>
</protein>
<keyword evidence="2" id="KW-1185">Reference proteome</keyword>
<reference evidence="1 2" key="1">
    <citation type="journal article" date="2012" name="J. Bacteriol.">
        <title>Genome sequence of the bacterium Streptomyces davawensis JCM 4913 and heterologous production of the unique antibiotic roseoflavin.</title>
        <authorList>
            <person name="Jankowitsch F."/>
            <person name="Schwarz J."/>
            <person name="Ruckert C."/>
            <person name="Gust B."/>
            <person name="Szczepanowski R."/>
            <person name="Blom J."/>
            <person name="Pelzer S."/>
            <person name="Kalinowski J."/>
            <person name="Mack M."/>
        </authorList>
    </citation>
    <scope>NUCLEOTIDE SEQUENCE [LARGE SCALE GENOMIC DNA]</scope>
    <source>
        <strain evidence="2">DSM 101723 / JCM 4913 / KCC S-0913 / 768</strain>
    </source>
</reference>
<dbReference type="KEGG" id="sdv:BN159_7228"/>
<evidence type="ECO:0000313" key="2">
    <source>
        <dbReference type="Proteomes" id="UP000008043"/>
    </source>
</evidence>
<organism evidence="1 2">
    <name type="scientific">Streptomyces davaonensis (strain DSM 101723 / JCM 4913 / KCC S-0913 / 768)</name>
    <dbReference type="NCBI Taxonomy" id="1214101"/>
    <lineage>
        <taxon>Bacteria</taxon>
        <taxon>Bacillati</taxon>
        <taxon>Actinomycetota</taxon>
        <taxon>Actinomycetes</taxon>
        <taxon>Kitasatosporales</taxon>
        <taxon>Streptomycetaceae</taxon>
        <taxon>Streptomyces</taxon>
    </lineage>
</organism>
<gene>
    <name evidence="1" type="ORF">BN159_7228</name>
</gene>
<dbReference type="EMBL" id="HE971709">
    <property type="protein sequence ID" value="CCK31607.1"/>
    <property type="molecule type" value="Genomic_DNA"/>
</dbReference>
<dbReference type="HOGENOM" id="CLU_3048301_0_0_11"/>
<dbReference type="STRING" id="1214101.BN159_7228"/>
<dbReference type="eggNOG" id="COG3507">
    <property type="taxonomic scope" value="Bacteria"/>
</dbReference>
<dbReference type="AlphaFoldDB" id="K4RDN7"/>
<evidence type="ECO:0000313" key="1">
    <source>
        <dbReference type="EMBL" id="CCK31607.1"/>
    </source>
</evidence>
<sequence>MFRSVHLLECRRGRGLARIDPMAGEVLDGPMPVWSGSGMADPEGPHLYRIGEWR</sequence>
<name>K4RDN7_STRDJ</name>
<dbReference type="PATRIC" id="fig|1214101.3.peg.7322"/>
<dbReference type="Proteomes" id="UP000008043">
    <property type="component" value="Chromosome"/>
</dbReference>